<proteinExistence type="predicted"/>
<accession>A0A832TDX0</accession>
<dbReference type="GeneID" id="1478230"/>
<dbReference type="RefSeq" id="WP_011020003.1">
    <property type="nucleotide sequence ID" value="NZ_DUJS01000005.1"/>
</dbReference>
<name>A0A832TDX0_9EURY</name>
<dbReference type="CDD" id="cd02440">
    <property type="entry name" value="AdoMet_MTases"/>
    <property type="match status" value="1"/>
</dbReference>
<protein>
    <recommendedName>
        <fullName evidence="3">N6-adenine-specific DNA methylase</fullName>
    </recommendedName>
</protein>
<dbReference type="Gene3D" id="3.40.50.150">
    <property type="entry name" value="Vaccinia Virus protein VP39"/>
    <property type="match status" value="1"/>
</dbReference>
<evidence type="ECO:0000313" key="1">
    <source>
        <dbReference type="EMBL" id="HII71108.1"/>
    </source>
</evidence>
<evidence type="ECO:0000313" key="2">
    <source>
        <dbReference type="Proteomes" id="UP000619545"/>
    </source>
</evidence>
<reference evidence="1" key="1">
    <citation type="journal article" date="2020" name="bioRxiv">
        <title>A rank-normalized archaeal taxonomy based on genome phylogeny resolves widespread incomplete and uneven classifications.</title>
        <authorList>
            <person name="Rinke C."/>
            <person name="Chuvochina M."/>
            <person name="Mussig A.J."/>
            <person name="Chaumeil P.-A."/>
            <person name="Waite D.W."/>
            <person name="Whitman W.B."/>
            <person name="Parks D.H."/>
            <person name="Hugenholtz P."/>
        </authorList>
    </citation>
    <scope>NUCLEOTIDE SEQUENCE</scope>
    <source>
        <strain evidence="1">UBA8853</strain>
    </source>
</reference>
<dbReference type="Proteomes" id="UP000619545">
    <property type="component" value="Unassembled WGS sequence"/>
</dbReference>
<dbReference type="SUPFAM" id="SSF53335">
    <property type="entry name" value="S-adenosyl-L-methionine-dependent methyltransferases"/>
    <property type="match status" value="1"/>
</dbReference>
<dbReference type="InterPro" id="IPR029063">
    <property type="entry name" value="SAM-dependent_MTases_sf"/>
</dbReference>
<sequence length="284" mass="31810">MRPEELALKAVREALRRTVFDPDAWTHVTVVSDDALHVHILTNQRKNVEGKGGRNRQYLEGYAEGYLAAHGHDVEVRVSVVGAGLRDETEEFRYLPLKRALKEGVIEEGSPIHRVCERLGIGYVVLGAREIVGPNPALVEVVEGLEGERAVDVFTGTGTGALAAVEAGFEQVYAIDVRVHPEVRERLESEGVEVIEADFRDVDLREFEPIDLLTADPPYASTLEFLEKLSEERPRVDTAVVCHGFSSWTRAVREIRGFLIELFEDVEPVSKYGHELSVCRRLRD</sequence>
<evidence type="ECO:0008006" key="3">
    <source>
        <dbReference type="Google" id="ProtNLM"/>
    </source>
</evidence>
<dbReference type="AlphaFoldDB" id="A0A832TDX0"/>
<comment type="caution">
    <text evidence="1">The sequence shown here is derived from an EMBL/GenBank/DDBJ whole genome shotgun (WGS) entry which is preliminary data.</text>
</comment>
<gene>
    <name evidence="1" type="ORF">HA336_07765</name>
</gene>
<organism evidence="1 2">
    <name type="scientific">Methanopyrus kandleri</name>
    <dbReference type="NCBI Taxonomy" id="2320"/>
    <lineage>
        <taxon>Archaea</taxon>
        <taxon>Methanobacteriati</taxon>
        <taxon>Methanobacteriota</taxon>
        <taxon>Methanomada group</taxon>
        <taxon>Methanopyri</taxon>
        <taxon>Methanopyrales</taxon>
        <taxon>Methanopyraceae</taxon>
        <taxon>Methanopyrus</taxon>
    </lineage>
</organism>
<dbReference type="EMBL" id="DUJS01000005">
    <property type="protein sequence ID" value="HII71108.1"/>
    <property type="molecule type" value="Genomic_DNA"/>
</dbReference>